<organism evidence="1 2">
    <name type="scientific">Aerophobetes bacterium</name>
    <dbReference type="NCBI Taxonomy" id="2030807"/>
    <lineage>
        <taxon>Bacteria</taxon>
        <taxon>Candidatus Aerophobota</taxon>
    </lineage>
</organism>
<proteinExistence type="predicted"/>
<dbReference type="EMBL" id="QMPZ01000005">
    <property type="protein sequence ID" value="RLE10620.1"/>
    <property type="molecule type" value="Genomic_DNA"/>
</dbReference>
<evidence type="ECO:0000313" key="2">
    <source>
        <dbReference type="Proteomes" id="UP000279422"/>
    </source>
</evidence>
<gene>
    <name evidence="1" type="ORF">DRJ00_00970</name>
</gene>
<accession>A0A497E5U8</accession>
<protein>
    <submittedName>
        <fullName evidence="1">Uncharacterized protein</fullName>
    </submittedName>
</protein>
<dbReference type="AlphaFoldDB" id="A0A497E5U8"/>
<reference evidence="1 2" key="1">
    <citation type="submission" date="2018-06" db="EMBL/GenBank/DDBJ databases">
        <title>Extensive metabolic versatility and redundancy in microbially diverse, dynamic hydrothermal sediments.</title>
        <authorList>
            <person name="Dombrowski N."/>
            <person name="Teske A."/>
            <person name="Baker B.J."/>
        </authorList>
    </citation>
    <scope>NUCLEOTIDE SEQUENCE [LARGE SCALE GENOMIC DNA]</scope>
    <source>
        <strain evidence="1">B47_G16</strain>
    </source>
</reference>
<name>A0A497E5U8_UNCAE</name>
<sequence>MTDKGDRIKTALEIAMERAQKIKVSREELDRQRYIDEGRKLAGRYLTHEDFDLENALGFYKGKIRGWVEEGVRSVFHMKLTLPKNEQIKVENERVLKGMLLLEKDKRKVDRIRMLFNSYEKNYEAAYERLKMEFESRLGETKRTLENLGFTVEVENQPQFKEKWAQVVGELDLKYEEVLKQYLSDR</sequence>
<evidence type="ECO:0000313" key="1">
    <source>
        <dbReference type="EMBL" id="RLE10620.1"/>
    </source>
</evidence>
<comment type="caution">
    <text evidence="1">The sequence shown here is derived from an EMBL/GenBank/DDBJ whole genome shotgun (WGS) entry which is preliminary data.</text>
</comment>
<dbReference type="Proteomes" id="UP000279422">
    <property type="component" value="Unassembled WGS sequence"/>
</dbReference>